<dbReference type="Pfam" id="PF07690">
    <property type="entry name" value="MFS_1"/>
    <property type="match status" value="1"/>
</dbReference>
<evidence type="ECO:0000256" key="1">
    <source>
        <dbReference type="ARBA" id="ARBA00004141"/>
    </source>
</evidence>
<feature type="transmembrane region" description="Helical" evidence="3">
    <location>
        <begin position="188"/>
        <end position="211"/>
    </location>
</feature>
<evidence type="ECO:0000256" key="3">
    <source>
        <dbReference type="SAM" id="Phobius"/>
    </source>
</evidence>
<evidence type="ECO:0000313" key="4">
    <source>
        <dbReference type="EMBL" id="OJJ79984.1"/>
    </source>
</evidence>
<comment type="similarity">
    <text evidence="2">Belongs to the major facilitator superfamily. Monocarboxylate porter (TC 2.A.1.13) family.</text>
</comment>
<organism evidence="4 5">
    <name type="scientific">Aspergillus glaucus CBS 516.65</name>
    <dbReference type="NCBI Taxonomy" id="1160497"/>
    <lineage>
        <taxon>Eukaryota</taxon>
        <taxon>Fungi</taxon>
        <taxon>Dikarya</taxon>
        <taxon>Ascomycota</taxon>
        <taxon>Pezizomycotina</taxon>
        <taxon>Eurotiomycetes</taxon>
        <taxon>Eurotiomycetidae</taxon>
        <taxon>Eurotiales</taxon>
        <taxon>Aspergillaceae</taxon>
        <taxon>Aspergillus</taxon>
        <taxon>Aspergillus subgen. Aspergillus</taxon>
    </lineage>
</organism>
<evidence type="ECO:0000313" key="5">
    <source>
        <dbReference type="Proteomes" id="UP000184300"/>
    </source>
</evidence>
<keyword evidence="3" id="KW-0472">Membrane</keyword>
<name>A0A1L9V7S7_ASPGL</name>
<dbReference type="Gene3D" id="1.20.1250.20">
    <property type="entry name" value="MFS general substrate transporter like domains"/>
    <property type="match status" value="1"/>
</dbReference>
<keyword evidence="3" id="KW-1133">Transmembrane helix</keyword>
<dbReference type="AlphaFoldDB" id="A0A1L9V7S7"/>
<keyword evidence="5" id="KW-1185">Reference proteome</keyword>
<dbReference type="VEuPathDB" id="FungiDB:ASPGLDRAFT_39292"/>
<reference evidence="5" key="1">
    <citation type="journal article" date="2017" name="Genome Biol.">
        <title>Comparative genomics reveals high biological diversity and specific adaptations in the industrially and medically important fungal genus Aspergillus.</title>
        <authorList>
            <person name="de Vries R.P."/>
            <person name="Riley R."/>
            <person name="Wiebenga A."/>
            <person name="Aguilar-Osorio G."/>
            <person name="Amillis S."/>
            <person name="Uchima C.A."/>
            <person name="Anderluh G."/>
            <person name="Asadollahi M."/>
            <person name="Askin M."/>
            <person name="Barry K."/>
            <person name="Battaglia E."/>
            <person name="Bayram O."/>
            <person name="Benocci T."/>
            <person name="Braus-Stromeyer S.A."/>
            <person name="Caldana C."/>
            <person name="Canovas D."/>
            <person name="Cerqueira G.C."/>
            <person name="Chen F."/>
            <person name="Chen W."/>
            <person name="Choi C."/>
            <person name="Clum A."/>
            <person name="Dos Santos R.A."/>
            <person name="Damasio A.R."/>
            <person name="Diallinas G."/>
            <person name="Emri T."/>
            <person name="Fekete E."/>
            <person name="Flipphi M."/>
            <person name="Freyberg S."/>
            <person name="Gallo A."/>
            <person name="Gournas C."/>
            <person name="Habgood R."/>
            <person name="Hainaut M."/>
            <person name="Harispe M.L."/>
            <person name="Henrissat B."/>
            <person name="Hilden K.S."/>
            <person name="Hope R."/>
            <person name="Hossain A."/>
            <person name="Karabika E."/>
            <person name="Karaffa L."/>
            <person name="Karanyi Z."/>
            <person name="Krasevec N."/>
            <person name="Kuo A."/>
            <person name="Kusch H."/>
            <person name="LaButti K."/>
            <person name="Lagendijk E.L."/>
            <person name="Lapidus A."/>
            <person name="Levasseur A."/>
            <person name="Lindquist E."/>
            <person name="Lipzen A."/>
            <person name="Logrieco A.F."/>
            <person name="MacCabe A."/>
            <person name="Maekelae M.R."/>
            <person name="Malavazi I."/>
            <person name="Melin P."/>
            <person name="Meyer V."/>
            <person name="Mielnichuk N."/>
            <person name="Miskei M."/>
            <person name="Molnar A.P."/>
            <person name="Mule G."/>
            <person name="Ngan C.Y."/>
            <person name="Orejas M."/>
            <person name="Orosz E."/>
            <person name="Ouedraogo J.P."/>
            <person name="Overkamp K.M."/>
            <person name="Park H.-S."/>
            <person name="Perrone G."/>
            <person name="Piumi F."/>
            <person name="Punt P.J."/>
            <person name="Ram A.F."/>
            <person name="Ramon A."/>
            <person name="Rauscher S."/>
            <person name="Record E."/>
            <person name="Riano-Pachon D.M."/>
            <person name="Robert V."/>
            <person name="Roehrig J."/>
            <person name="Ruller R."/>
            <person name="Salamov A."/>
            <person name="Salih N.S."/>
            <person name="Samson R.A."/>
            <person name="Sandor E."/>
            <person name="Sanguinetti M."/>
            <person name="Schuetze T."/>
            <person name="Sepcic K."/>
            <person name="Shelest E."/>
            <person name="Sherlock G."/>
            <person name="Sophianopoulou V."/>
            <person name="Squina F.M."/>
            <person name="Sun H."/>
            <person name="Susca A."/>
            <person name="Todd R.B."/>
            <person name="Tsang A."/>
            <person name="Unkles S.E."/>
            <person name="van de Wiele N."/>
            <person name="van Rossen-Uffink D."/>
            <person name="Oliveira J.V."/>
            <person name="Vesth T.C."/>
            <person name="Visser J."/>
            <person name="Yu J.-H."/>
            <person name="Zhou M."/>
            <person name="Andersen M.R."/>
            <person name="Archer D.B."/>
            <person name="Baker S.E."/>
            <person name="Benoit I."/>
            <person name="Brakhage A.A."/>
            <person name="Braus G.H."/>
            <person name="Fischer R."/>
            <person name="Frisvad J.C."/>
            <person name="Goldman G.H."/>
            <person name="Houbraken J."/>
            <person name="Oakley B."/>
            <person name="Pocsi I."/>
            <person name="Scazzocchio C."/>
            <person name="Seiboth B."/>
            <person name="vanKuyk P.A."/>
            <person name="Wortman J."/>
            <person name="Dyer P.S."/>
            <person name="Grigoriev I.V."/>
        </authorList>
    </citation>
    <scope>NUCLEOTIDE SEQUENCE [LARGE SCALE GENOMIC DNA]</scope>
    <source>
        <strain evidence="5">CBS 516.65</strain>
    </source>
</reference>
<proteinExistence type="inferred from homology"/>
<keyword evidence="3" id="KW-0812">Transmembrane</keyword>
<dbReference type="Proteomes" id="UP000184300">
    <property type="component" value="Unassembled WGS sequence"/>
</dbReference>
<dbReference type="GO" id="GO:0022857">
    <property type="term" value="F:transmembrane transporter activity"/>
    <property type="evidence" value="ECO:0007669"/>
    <property type="project" value="InterPro"/>
</dbReference>
<dbReference type="PANTHER" id="PTHR11360:SF315">
    <property type="entry name" value="TRANSPORTER MCH2-RELATED"/>
    <property type="match status" value="1"/>
</dbReference>
<dbReference type="SUPFAM" id="SSF103473">
    <property type="entry name" value="MFS general substrate transporter"/>
    <property type="match status" value="1"/>
</dbReference>
<feature type="transmembrane region" description="Helical" evidence="3">
    <location>
        <begin position="125"/>
        <end position="148"/>
    </location>
</feature>
<dbReference type="InterPro" id="IPR036259">
    <property type="entry name" value="MFS_trans_sf"/>
</dbReference>
<feature type="transmembrane region" description="Helical" evidence="3">
    <location>
        <begin position="100"/>
        <end position="119"/>
    </location>
</feature>
<dbReference type="RefSeq" id="XP_022396682.1">
    <property type="nucleotide sequence ID" value="XM_022545055.1"/>
</dbReference>
<dbReference type="InterPro" id="IPR050327">
    <property type="entry name" value="Proton-linked_MCT"/>
</dbReference>
<dbReference type="GO" id="GO:0016020">
    <property type="term" value="C:membrane"/>
    <property type="evidence" value="ECO:0007669"/>
    <property type="project" value="UniProtKB-SubCell"/>
</dbReference>
<dbReference type="OrthoDB" id="6499973at2759"/>
<feature type="transmembrane region" description="Helical" evidence="3">
    <location>
        <begin position="160"/>
        <end position="182"/>
    </location>
</feature>
<evidence type="ECO:0000256" key="2">
    <source>
        <dbReference type="ARBA" id="ARBA00006727"/>
    </source>
</evidence>
<accession>A0A1L9V7S7</accession>
<dbReference type="InterPro" id="IPR011701">
    <property type="entry name" value="MFS"/>
</dbReference>
<sequence length="248" mass="26877">MNLICSALLKDRKSPTSAKSEGKAFNFREYARIQVILVVSWGFLTELGYITLLYSLPNYAISIGLSAREGSVIGAMLNLGLDVGRPLVGYYSDVLGRINMASVMTCTCGILCLALWVPAITFPVLIAFALLSGSVTGTFWSCFAPITAEVVGMQRMPATLGMICFSLVLPTTFAEPIALQIVGSFGYLSLQVFVGCVFLGGAVCTFALRAWKIYEIEMKARSEMEMDQAQVQEVVYDEEGLILIAISA</sequence>
<evidence type="ECO:0008006" key="6">
    <source>
        <dbReference type="Google" id="ProtNLM"/>
    </source>
</evidence>
<dbReference type="GeneID" id="34461316"/>
<comment type="subcellular location">
    <subcellularLocation>
        <location evidence="1">Membrane</location>
        <topology evidence="1">Multi-pass membrane protein</topology>
    </subcellularLocation>
</comment>
<dbReference type="PANTHER" id="PTHR11360">
    <property type="entry name" value="MONOCARBOXYLATE TRANSPORTER"/>
    <property type="match status" value="1"/>
</dbReference>
<feature type="transmembrane region" description="Helical" evidence="3">
    <location>
        <begin position="33"/>
        <end position="53"/>
    </location>
</feature>
<dbReference type="EMBL" id="KV878913">
    <property type="protein sequence ID" value="OJJ79984.1"/>
    <property type="molecule type" value="Genomic_DNA"/>
</dbReference>
<gene>
    <name evidence="4" type="ORF">ASPGLDRAFT_39292</name>
</gene>
<protein>
    <recommendedName>
        <fullName evidence="6">Major facilitator superfamily (MFS) profile domain-containing protein</fullName>
    </recommendedName>
</protein>